<dbReference type="GO" id="GO:0006508">
    <property type="term" value="P:proteolysis"/>
    <property type="evidence" value="ECO:0007669"/>
    <property type="project" value="UniProtKB-KW"/>
</dbReference>
<feature type="domain" description="Secretion system C-terminal sorting" evidence="8">
    <location>
        <begin position="580"/>
        <end position="651"/>
    </location>
</feature>
<dbReference type="PROSITE" id="PS00138">
    <property type="entry name" value="SUBTILASE_SER"/>
    <property type="match status" value="1"/>
</dbReference>
<sequence>MLYLKLLSTQNRNYFISYNYLIMKRYFTAGIFFTALGLSSTLFAQTPEERAEIIKRTNTEALLELSEQLHLKNEKSYNRAMELAEIKGWPLKVVNEKQISILVGVDENDQPIYKGTDNVGAAFTARVTNIRTGGSLGLNLNGQGMEMGIWEIGPVRTTHLDLAGRVTVMDGASFTGNTDEAQHATHVSGTMMGSGSFNANARGIAYQANLKSYNAVDDDSEAATAAANGMLVSNHSYGLRMDVVVSTSPWLPGAYSSESAIWDQVMFNAPYYQAVISAGNDRDNEERDELLGNKTSKNAIVVAAVEGLPSGGYSGPSSVVMSNFSSYGPTDDRRIKPDIATKGVNVFSCGSSSNTNYATLSGTSMAAPGVSGALTLMQQHYNNLNGFFMRAATLRGLMIHTADEAGNAPGPDFRFGWGLINAQAAVTLISQRNISSLIQENILNQGQTYTFTFKALSSSQPLKATIAWTDAPGPVNTGISNSTTPVLRNDLDMRISNGSETFFPWRLNPIVTLAAVKADNEVDNVEVVEIPNPVAGQTYTITVSHKGNLTGLQPQAYSLIMSNVTDVLSVSENLDTAFSIYPNPADEYINIRNSSSADVSNFKVTMFDLQGRVVKQLDTFAERVNVSELTAGVYLITLTNGKQSYTQKIIIR</sequence>
<dbReference type="PROSITE" id="PS51892">
    <property type="entry name" value="SUBTILASE"/>
    <property type="match status" value="1"/>
</dbReference>
<dbReference type="Proteomes" id="UP000216605">
    <property type="component" value="Unassembled WGS sequence"/>
</dbReference>
<comment type="caution">
    <text evidence="9">The sequence shown here is derived from an EMBL/GenBank/DDBJ whole genome shotgun (WGS) entry which is preliminary data.</text>
</comment>
<keyword evidence="2" id="KW-0645">Protease</keyword>
<dbReference type="Gene3D" id="3.40.50.200">
    <property type="entry name" value="Peptidase S8/S53 domain"/>
    <property type="match status" value="1"/>
</dbReference>
<evidence type="ECO:0000256" key="5">
    <source>
        <dbReference type="ARBA" id="ARBA00022825"/>
    </source>
</evidence>
<dbReference type="InterPro" id="IPR034058">
    <property type="entry name" value="TagA/B/C/D_pept_dom"/>
</dbReference>
<dbReference type="InterPro" id="IPR026444">
    <property type="entry name" value="Secre_tail"/>
</dbReference>
<dbReference type="GO" id="GO:0004252">
    <property type="term" value="F:serine-type endopeptidase activity"/>
    <property type="evidence" value="ECO:0007669"/>
    <property type="project" value="InterPro"/>
</dbReference>
<dbReference type="PRINTS" id="PR00723">
    <property type="entry name" value="SUBTILISIN"/>
</dbReference>
<dbReference type="Gene3D" id="2.60.120.380">
    <property type="match status" value="1"/>
</dbReference>
<dbReference type="Pfam" id="PF18962">
    <property type="entry name" value="Por_Secre_tail"/>
    <property type="match status" value="1"/>
</dbReference>
<dbReference type="EMBL" id="NOXV01000227">
    <property type="protein sequence ID" value="OYQ38252.1"/>
    <property type="molecule type" value="Genomic_DNA"/>
</dbReference>
<evidence type="ECO:0000313" key="10">
    <source>
        <dbReference type="Proteomes" id="UP000216605"/>
    </source>
</evidence>
<dbReference type="InterPro" id="IPR023828">
    <property type="entry name" value="Peptidase_S8_Ser-AS"/>
</dbReference>
<organism evidence="9 10">
    <name type="scientific">Flavobacterium cyanobacteriorum</name>
    <dbReference type="NCBI Taxonomy" id="2022802"/>
    <lineage>
        <taxon>Bacteria</taxon>
        <taxon>Pseudomonadati</taxon>
        <taxon>Bacteroidota</taxon>
        <taxon>Flavobacteriia</taxon>
        <taxon>Flavobacteriales</taxon>
        <taxon>Flavobacteriaceae</taxon>
        <taxon>Flavobacterium</taxon>
    </lineage>
</organism>
<evidence type="ECO:0000256" key="4">
    <source>
        <dbReference type="ARBA" id="ARBA00022801"/>
    </source>
</evidence>
<keyword evidence="5" id="KW-0720">Serine protease</keyword>
<dbReference type="CDD" id="cd04842">
    <property type="entry name" value="Peptidases_S8_Kp43_protease"/>
    <property type="match status" value="1"/>
</dbReference>
<keyword evidence="4" id="KW-0378">Hydrolase</keyword>
<proteinExistence type="inferred from homology"/>
<dbReference type="NCBIfam" id="TIGR04183">
    <property type="entry name" value="Por_Secre_tail"/>
    <property type="match status" value="1"/>
</dbReference>
<dbReference type="OrthoDB" id="9792152at2"/>
<dbReference type="AlphaFoldDB" id="A0A255Z9Z2"/>
<evidence type="ECO:0000313" key="9">
    <source>
        <dbReference type="EMBL" id="OYQ38252.1"/>
    </source>
</evidence>
<evidence type="ECO:0000256" key="1">
    <source>
        <dbReference type="ARBA" id="ARBA00011073"/>
    </source>
</evidence>
<name>A0A255Z9Z2_9FLAO</name>
<accession>A0A255Z9Z2</accession>
<evidence type="ECO:0000256" key="3">
    <source>
        <dbReference type="ARBA" id="ARBA00022729"/>
    </source>
</evidence>
<dbReference type="SUPFAM" id="SSF52743">
    <property type="entry name" value="Subtilisin-like"/>
    <property type="match status" value="1"/>
</dbReference>
<evidence type="ECO:0000256" key="6">
    <source>
        <dbReference type="PROSITE-ProRule" id="PRU01240"/>
    </source>
</evidence>
<comment type="similarity">
    <text evidence="1 6">Belongs to the peptidase S8 family.</text>
</comment>
<keyword evidence="10" id="KW-1185">Reference proteome</keyword>
<protein>
    <recommendedName>
        <fullName evidence="11">Peptidase S8/S53 domain-containing protein</fullName>
    </recommendedName>
</protein>
<dbReference type="Pfam" id="PF00082">
    <property type="entry name" value="Peptidase_S8"/>
    <property type="match status" value="1"/>
</dbReference>
<dbReference type="InterPro" id="IPR000209">
    <property type="entry name" value="Peptidase_S8/S53_dom"/>
</dbReference>
<dbReference type="InterPro" id="IPR050131">
    <property type="entry name" value="Peptidase_S8_subtilisin-like"/>
</dbReference>
<gene>
    <name evidence="9" type="ORF">CHU92_05950</name>
</gene>
<evidence type="ECO:0000259" key="8">
    <source>
        <dbReference type="Pfam" id="PF18962"/>
    </source>
</evidence>
<reference evidence="9 10" key="1">
    <citation type="submission" date="2017-07" db="EMBL/GenBank/DDBJ databases">
        <title>Flavobacterium cyanobacteriorum sp. nov., isolated from cyanobacterial aggregates in a eutrophic lake.</title>
        <authorList>
            <person name="Cai H."/>
        </authorList>
    </citation>
    <scope>NUCLEOTIDE SEQUENCE [LARGE SCALE GENOMIC DNA]</scope>
    <source>
        <strain evidence="9 10">TH021</strain>
    </source>
</reference>
<dbReference type="PANTHER" id="PTHR43806:SF11">
    <property type="entry name" value="CEREVISIN-RELATED"/>
    <property type="match status" value="1"/>
</dbReference>
<dbReference type="InterPro" id="IPR015500">
    <property type="entry name" value="Peptidase_S8_subtilisin-rel"/>
</dbReference>
<evidence type="ECO:0000256" key="2">
    <source>
        <dbReference type="ARBA" id="ARBA00022670"/>
    </source>
</evidence>
<evidence type="ECO:0008006" key="11">
    <source>
        <dbReference type="Google" id="ProtNLM"/>
    </source>
</evidence>
<evidence type="ECO:0000259" key="7">
    <source>
        <dbReference type="Pfam" id="PF00082"/>
    </source>
</evidence>
<keyword evidence="3" id="KW-0732">Signal</keyword>
<feature type="domain" description="Peptidase S8/S53" evidence="7">
    <location>
        <begin position="171"/>
        <end position="418"/>
    </location>
</feature>
<dbReference type="PANTHER" id="PTHR43806">
    <property type="entry name" value="PEPTIDASE S8"/>
    <property type="match status" value="1"/>
</dbReference>
<dbReference type="InterPro" id="IPR036852">
    <property type="entry name" value="Peptidase_S8/S53_dom_sf"/>
</dbReference>
<comment type="caution">
    <text evidence="6">Lacks conserved residue(s) required for the propagation of feature annotation.</text>
</comment>